<sequence length="49" mass="5441">MFILPPHLGCLKFAHVGEFGEPGFHRFEIHTAGECVTGRSVAKGSFLRR</sequence>
<name>J7IKZ4_DESMD</name>
<proteinExistence type="predicted"/>
<gene>
    <name evidence="1" type="ordered locus">Desmer_0407</name>
</gene>
<reference evidence="2" key="2">
    <citation type="submission" date="2012-08" db="EMBL/GenBank/DDBJ databases">
        <title>Finished genome of Desulfosporosinus meridiei DSM 13257.</title>
        <authorList>
            <person name="Huntemann M."/>
            <person name="Wei C.-L."/>
            <person name="Han J."/>
            <person name="Detter J.C."/>
            <person name="Han C."/>
            <person name="Davenport K."/>
            <person name="Daligault H."/>
            <person name="Erkkila T."/>
            <person name="Gu W."/>
            <person name="Munk A.C.C."/>
            <person name="Teshima H."/>
            <person name="Xu Y."/>
            <person name="Chain P."/>
            <person name="Tapia R."/>
            <person name="Chen A."/>
            <person name="Krypides N."/>
            <person name="Mavromatis K."/>
            <person name="Markowitz V."/>
            <person name="Szeto E."/>
            <person name="Ivanova N."/>
            <person name="Mikhailova N."/>
            <person name="Ovchinnikova G."/>
            <person name="Pagani I."/>
            <person name="Pati A."/>
            <person name="Goodwin L."/>
            <person name="Peters L."/>
            <person name="Pitluck S."/>
            <person name="Woyke T."/>
            <person name="Pester M."/>
            <person name="Spring S."/>
            <person name="Ollivier B."/>
            <person name="Rattei T."/>
            <person name="Klenk H.-P."/>
            <person name="Wagner M."/>
            <person name="Loy A."/>
        </authorList>
    </citation>
    <scope>NUCLEOTIDE SEQUENCE [LARGE SCALE GENOMIC DNA]</scope>
    <source>
        <strain evidence="2">ATCC BAA-275 / DSM 13257 / NCIMB 13706 / S10</strain>
    </source>
</reference>
<dbReference type="EMBL" id="CP003629">
    <property type="protein sequence ID" value="AFQ42457.1"/>
    <property type="molecule type" value="Genomic_DNA"/>
</dbReference>
<keyword evidence="2" id="KW-1185">Reference proteome</keyword>
<dbReference type="HOGENOM" id="CLU_3134894_0_0_9"/>
<dbReference type="Proteomes" id="UP000005262">
    <property type="component" value="Chromosome"/>
</dbReference>
<evidence type="ECO:0000313" key="2">
    <source>
        <dbReference type="Proteomes" id="UP000005262"/>
    </source>
</evidence>
<protein>
    <submittedName>
        <fullName evidence="1">Uncharacterized protein</fullName>
    </submittedName>
</protein>
<dbReference type="AlphaFoldDB" id="J7IKZ4"/>
<reference evidence="1 2" key="1">
    <citation type="journal article" date="2012" name="J. Bacteriol.">
        <title>Complete genome sequences of Desulfosporosinus orientis DSM765T, Desulfosporosinus youngiae DSM17734T, Desulfosporosinus meridiei DSM13257T, and Desulfosporosinus acidiphilus DSM22704T.</title>
        <authorList>
            <person name="Pester M."/>
            <person name="Brambilla E."/>
            <person name="Alazard D."/>
            <person name="Rattei T."/>
            <person name="Weinmaier T."/>
            <person name="Han J."/>
            <person name="Lucas S."/>
            <person name="Lapidus A."/>
            <person name="Cheng J.F."/>
            <person name="Goodwin L."/>
            <person name="Pitluck S."/>
            <person name="Peters L."/>
            <person name="Ovchinnikova G."/>
            <person name="Teshima H."/>
            <person name="Detter J.C."/>
            <person name="Han C.S."/>
            <person name="Tapia R."/>
            <person name="Land M.L."/>
            <person name="Hauser L."/>
            <person name="Kyrpides N.C."/>
            <person name="Ivanova N.N."/>
            <person name="Pagani I."/>
            <person name="Huntmann M."/>
            <person name="Wei C.L."/>
            <person name="Davenport K.W."/>
            <person name="Daligault H."/>
            <person name="Chain P.S."/>
            <person name="Chen A."/>
            <person name="Mavromatis K."/>
            <person name="Markowitz V."/>
            <person name="Szeto E."/>
            <person name="Mikhailova N."/>
            <person name="Pati A."/>
            <person name="Wagner M."/>
            <person name="Woyke T."/>
            <person name="Ollivier B."/>
            <person name="Klenk H.P."/>
            <person name="Spring S."/>
            <person name="Loy A."/>
        </authorList>
    </citation>
    <scope>NUCLEOTIDE SEQUENCE [LARGE SCALE GENOMIC DNA]</scope>
    <source>
        <strain evidence="2">ATCC BAA-275 / DSM 13257 / NCIMB 13706 / S10</strain>
    </source>
</reference>
<organism evidence="1 2">
    <name type="scientific">Desulfosporosinus meridiei (strain ATCC BAA-275 / DSM 13257 / KCTC 12902 / NCIMB 13706 / S10)</name>
    <dbReference type="NCBI Taxonomy" id="768704"/>
    <lineage>
        <taxon>Bacteria</taxon>
        <taxon>Bacillati</taxon>
        <taxon>Bacillota</taxon>
        <taxon>Clostridia</taxon>
        <taxon>Eubacteriales</taxon>
        <taxon>Desulfitobacteriaceae</taxon>
        <taxon>Desulfosporosinus</taxon>
    </lineage>
</organism>
<dbReference type="KEGG" id="dmi:Desmer_0407"/>
<accession>J7IKZ4</accession>
<evidence type="ECO:0000313" key="1">
    <source>
        <dbReference type="EMBL" id="AFQ42457.1"/>
    </source>
</evidence>